<keyword evidence="6 11" id="KW-0812">Transmembrane</keyword>
<dbReference type="GO" id="GO:0005886">
    <property type="term" value="C:plasma membrane"/>
    <property type="evidence" value="ECO:0007669"/>
    <property type="project" value="TreeGrafter"/>
</dbReference>
<dbReference type="Gene3D" id="3.30.565.10">
    <property type="entry name" value="Histidine kinase-like ATPase, C-terminal domain"/>
    <property type="match status" value="1"/>
</dbReference>
<dbReference type="Proteomes" id="UP000468735">
    <property type="component" value="Unassembled WGS sequence"/>
</dbReference>
<evidence type="ECO:0000256" key="2">
    <source>
        <dbReference type="ARBA" id="ARBA00004370"/>
    </source>
</evidence>
<comment type="subcellular location">
    <subcellularLocation>
        <location evidence="2">Membrane</location>
    </subcellularLocation>
</comment>
<dbReference type="GO" id="GO:0000160">
    <property type="term" value="P:phosphorelay signal transduction system"/>
    <property type="evidence" value="ECO:0007669"/>
    <property type="project" value="UniProtKB-KW"/>
</dbReference>
<proteinExistence type="predicted"/>
<evidence type="ECO:0000256" key="7">
    <source>
        <dbReference type="ARBA" id="ARBA00022777"/>
    </source>
</evidence>
<evidence type="ECO:0000256" key="11">
    <source>
        <dbReference type="SAM" id="Phobius"/>
    </source>
</evidence>
<comment type="catalytic activity">
    <reaction evidence="1">
        <text>ATP + protein L-histidine = ADP + protein N-phospho-L-histidine.</text>
        <dbReference type="EC" id="2.7.13.3"/>
    </reaction>
</comment>
<evidence type="ECO:0000313" key="14">
    <source>
        <dbReference type="Proteomes" id="UP000468735"/>
    </source>
</evidence>
<dbReference type="CDD" id="cd06225">
    <property type="entry name" value="HAMP"/>
    <property type="match status" value="1"/>
</dbReference>
<keyword evidence="9" id="KW-0902">Two-component regulatory system</keyword>
<comment type="caution">
    <text evidence="13">The sequence shown here is derived from an EMBL/GenBank/DDBJ whole genome shotgun (WGS) entry which is preliminary data.</text>
</comment>
<dbReference type="PANTHER" id="PTHR45436:SF5">
    <property type="entry name" value="SENSOR HISTIDINE KINASE TRCS"/>
    <property type="match status" value="1"/>
</dbReference>
<evidence type="ECO:0000256" key="3">
    <source>
        <dbReference type="ARBA" id="ARBA00012438"/>
    </source>
</evidence>
<dbReference type="PROSITE" id="PS50885">
    <property type="entry name" value="HAMP"/>
    <property type="match status" value="1"/>
</dbReference>
<dbReference type="GO" id="GO:0004673">
    <property type="term" value="F:protein histidine kinase activity"/>
    <property type="evidence" value="ECO:0007669"/>
    <property type="project" value="UniProtKB-EC"/>
</dbReference>
<evidence type="ECO:0000256" key="9">
    <source>
        <dbReference type="ARBA" id="ARBA00023012"/>
    </source>
</evidence>
<dbReference type="OrthoDB" id="4652229at2"/>
<keyword evidence="14" id="KW-1185">Reference proteome</keyword>
<name>A0A6H9YK53_9ACTN</name>
<dbReference type="InterPro" id="IPR050428">
    <property type="entry name" value="TCS_sensor_his_kinase"/>
</dbReference>
<evidence type="ECO:0000256" key="10">
    <source>
        <dbReference type="SAM" id="MobiDB-lite"/>
    </source>
</evidence>
<dbReference type="InterPro" id="IPR036890">
    <property type="entry name" value="HATPase_C_sf"/>
</dbReference>
<accession>A0A6H9YK53</accession>
<evidence type="ECO:0000259" key="12">
    <source>
        <dbReference type="PROSITE" id="PS50885"/>
    </source>
</evidence>
<keyword evidence="4" id="KW-0597">Phosphoprotein</keyword>
<dbReference type="Pfam" id="PF02518">
    <property type="entry name" value="HATPase_c"/>
    <property type="match status" value="1"/>
</dbReference>
<feature type="compositionally biased region" description="Basic and acidic residues" evidence="10">
    <location>
        <begin position="735"/>
        <end position="749"/>
    </location>
</feature>
<evidence type="ECO:0000256" key="6">
    <source>
        <dbReference type="ARBA" id="ARBA00022692"/>
    </source>
</evidence>
<dbReference type="InterPro" id="IPR003594">
    <property type="entry name" value="HATPase_dom"/>
</dbReference>
<dbReference type="Gene3D" id="6.10.340.10">
    <property type="match status" value="1"/>
</dbReference>
<gene>
    <name evidence="13" type="ORF">F8566_45045</name>
</gene>
<evidence type="ECO:0000256" key="5">
    <source>
        <dbReference type="ARBA" id="ARBA00022679"/>
    </source>
</evidence>
<feature type="domain" description="HAMP" evidence="12">
    <location>
        <begin position="334"/>
        <end position="404"/>
    </location>
</feature>
<feature type="compositionally biased region" description="Pro residues" evidence="10">
    <location>
        <begin position="769"/>
        <end position="781"/>
    </location>
</feature>
<feature type="compositionally biased region" description="Basic and acidic residues" evidence="10">
    <location>
        <begin position="782"/>
        <end position="795"/>
    </location>
</feature>
<dbReference type="PANTHER" id="PTHR45436">
    <property type="entry name" value="SENSOR HISTIDINE KINASE YKOH"/>
    <property type="match status" value="1"/>
</dbReference>
<evidence type="ECO:0000256" key="8">
    <source>
        <dbReference type="ARBA" id="ARBA00022989"/>
    </source>
</evidence>
<keyword evidence="5" id="KW-0808">Transferase</keyword>
<evidence type="ECO:0000313" key="13">
    <source>
        <dbReference type="EMBL" id="KAB2340432.1"/>
    </source>
</evidence>
<reference evidence="13 14" key="1">
    <citation type="submission" date="2019-09" db="EMBL/GenBank/DDBJ databases">
        <title>Actinomadura physcomitrii sp. nov., a novel actinomycete isolated from moss [Physcomitrium sphaericum (Ludw) Fuernr].</title>
        <authorList>
            <person name="Zhuang X."/>
            <person name="Liu C."/>
        </authorList>
    </citation>
    <scope>NUCLEOTIDE SEQUENCE [LARGE SCALE GENOMIC DNA]</scope>
    <source>
        <strain evidence="13 14">HMC1</strain>
    </source>
</reference>
<evidence type="ECO:0000256" key="1">
    <source>
        <dbReference type="ARBA" id="ARBA00000085"/>
    </source>
</evidence>
<dbReference type="EC" id="2.7.13.3" evidence="3"/>
<evidence type="ECO:0000256" key="4">
    <source>
        <dbReference type="ARBA" id="ARBA00022553"/>
    </source>
</evidence>
<keyword evidence="8 11" id="KW-1133">Transmembrane helix</keyword>
<keyword evidence="7" id="KW-0418">Kinase</keyword>
<dbReference type="Pfam" id="PF00672">
    <property type="entry name" value="HAMP"/>
    <property type="match status" value="1"/>
</dbReference>
<feature type="transmembrane region" description="Helical" evidence="11">
    <location>
        <begin position="14"/>
        <end position="33"/>
    </location>
</feature>
<organism evidence="13 14">
    <name type="scientific">Actinomadura rudentiformis</name>
    <dbReference type="NCBI Taxonomy" id="359158"/>
    <lineage>
        <taxon>Bacteria</taxon>
        <taxon>Bacillati</taxon>
        <taxon>Actinomycetota</taxon>
        <taxon>Actinomycetes</taxon>
        <taxon>Streptosporangiales</taxon>
        <taxon>Thermomonosporaceae</taxon>
        <taxon>Actinomadura</taxon>
    </lineage>
</organism>
<dbReference type="AlphaFoldDB" id="A0A6H9YK53"/>
<dbReference type="SUPFAM" id="SSF55874">
    <property type="entry name" value="ATPase domain of HSP90 chaperone/DNA topoisomerase II/histidine kinase"/>
    <property type="match status" value="1"/>
</dbReference>
<dbReference type="SMART" id="SM00304">
    <property type="entry name" value="HAMP"/>
    <property type="match status" value="1"/>
</dbReference>
<dbReference type="EMBL" id="WBMT01000030">
    <property type="protein sequence ID" value="KAB2340432.1"/>
    <property type="molecule type" value="Genomic_DNA"/>
</dbReference>
<feature type="region of interest" description="Disordered" evidence="10">
    <location>
        <begin position="636"/>
        <end position="795"/>
    </location>
</feature>
<protein>
    <recommendedName>
        <fullName evidence="3">histidine kinase</fullName>
        <ecNumber evidence="3">2.7.13.3</ecNumber>
    </recommendedName>
</protein>
<dbReference type="InterPro" id="IPR003660">
    <property type="entry name" value="HAMP_dom"/>
</dbReference>
<dbReference type="SMART" id="SM00387">
    <property type="entry name" value="HATPase_c"/>
    <property type="match status" value="1"/>
</dbReference>
<feature type="compositionally biased region" description="Low complexity" evidence="10">
    <location>
        <begin position="641"/>
        <end position="653"/>
    </location>
</feature>
<keyword evidence="11" id="KW-0472">Membrane</keyword>
<sequence>MGAVLDRWPFRRKLNVLVVAPIAVVGVLLGIGVNSQVDQARAASRIAELVRDSEQVAKLINDVQAEHRQALLLSVQYESARPGVAPPSSAAYRRVQRDTDAQLAAVRSAFGSSLAGEEAQALSYIGGLSVLREKLERSYVPAANIDPAYASAVDYLIDGIGLGRFSGTSSSSVVDLLDAVLRADAAHAAFESGVFSAQTRDANAITEFTRAVGAHRLYDHQADRFGRIATPEQALRMDGIERSAEQNGIEAQFAELQIDPSSLQGQTPQQLAKSLAAGTQMAQSRLHITRSLIGDIAAEADAVSQNALRKAAVMLGLALLGFAAWLTFCILVRRSVVRPLATLTDTAQQVVDVAGEELARISDDESADSSPLRPRAIPVPVRDEIGRLAEAFNQVQVTAAQLLERQVLSRRNVAEMFGNVGRRVSNLTSRQLLLIDAVEREETDPDVLEQLYRIDHISVRLQRNADSLMLLAGIREAGVDAQPTTMANVIRTALGQIEGYQRVSLRSETEVTIAPDIIGDLTLMLAELLDNAVTFSPSHAPVEVVVRPGTDVTSDGGALIEVIDHGLGMSAERLAEENARLIRRERLDLVPTKVLGLFVIGTLARRWGIRVTLSRTPGGGVTSTVWVPSALLLTMNPADPTPSQTTGPTGTVTALSSRPERPAAEPALLPVPAPAPDAERQPPEGGLPRRVRTRTGAEQTATPPEPQQGPRPLRRRVRGATLSMTTPPADGGIADVRRPVDADAVRSELEEFEAAVRQAEQDSSLPQAEPAPSPQPAPSPHQDPRKESGSDHVDR</sequence>
<feature type="transmembrane region" description="Helical" evidence="11">
    <location>
        <begin position="311"/>
        <end position="332"/>
    </location>
</feature>